<comment type="cofactor">
    <cofactor evidence="1">
        <name>Mg(2+)</name>
        <dbReference type="ChEBI" id="CHEBI:18420"/>
    </cofactor>
</comment>
<dbReference type="InterPro" id="IPR020084">
    <property type="entry name" value="NUDIX_hydrolase_CS"/>
</dbReference>
<reference evidence="6" key="1">
    <citation type="journal article" date="2019" name="Int. J. Syst. Evol. Microbiol.">
        <title>The Global Catalogue of Microorganisms (GCM) 10K type strain sequencing project: providing services to taxonomists for standard genome sequencing and annotation.</title>
        <authorList>
            <consortium name="The Broad Institute Genomics Platform"/>
            <consortium name="The Broad Institute Genome Sequencing Center for Infectious Disease"/>
            <person name="Wu L."/>
            <person name="Ma J."/>
        </authorList>
    </citation>
    <scope>NUCLEOTIDE SEQUENCE [LARGE SCALE GENOMIC DNA]</scope>
    <source>
        <strain evidence="6">KCTC 22814</strain>
    </source>
</reference>
<dbReference type="Pfam" id="PF00293">
    <property type="entry name" value="NUDIX"/>
    <property type="match status" value="1"/>
</dbReference>
<keyword evidence="6" id="KW-1185">Reference proteome</keyword>
<name>A0ABW6BJH9_9SPHI</name>
<dbReference type="PRINTS" id="PR00502">
    <property type="entry name" value="NUDIXFAMILY"/>
</dbReference>
<dbReference type="InterPro" id="IPR000086">
    <property type="entry name" value="NUDIX_hydrolase_dom"/>
</dbReference>
<sequence>MNKKQLPTAGLLVVREDRLLLAFSRNKQAWYLPGGKIDAGETAKEALLREIEEELGVVLDEEKLVYYGHVTADAYGEENLQMEQSCFLYPTLDQLDPSNEIEAVAYFSQQAYQQEDIQVEGVLIAFERLCADGLIKG</sequence>
<dbReference type="InterPro" id="IPR020476">
    <property type="entry name" value="Nudix_hydrolase"/>
</dbReference>
<dbReference type="PROSITE" id="PS51462">
    <property type="entry name" value="NUDIX"/>
    <property type="match status" value="1"/>
</dbReference>
<dbReference type="EMBL" id="JBHUPB010000014">
    <property type="protein sequence ID" value="MFD2969637.1"/>
    <property type="molecule type" value="Genomic_DNA"/>
</dbReference>
<dbReference type="RefSeq" id="WP_320185470.1">
    <property type="nucleotide sequence ID" value="NZ_CP138332.1"/>
</dbReference>
<evidence type="ECO:0000313" key="6">
    <source>
        <dbReference type="Proteomes" id="UP001597525"/>
    </source>
</evidence>
<keyword evidence="2 3" id="KW-0378">Hydrolase</keyword>
<proteinExistence type="inferred from homology"/>
<dbReference type="InterPro" id="IPR015797">
    <property type="entry name" value="NUDIX_hydrolase-like_dom_sf"/>
</dbReference>
<evidence type="ECO:0000256" key="3">
    <source>
        <dbReference type="RuleBase" id="RU003476"/>
    </source>
</evidence>
<feature type="domain" description="Nudix hydrolase" evidence="4">
    <location>
        <begin position="3"/>
        <end position="136"/>
    </location>
</feature>
<dbReference type="PANTHER" id="PTHR43046">
    <property type="entry name" value="GDP-MANNOSE MANNOSYL HYDROLASE"/>
    <property type="match status" value="1"/>
</dbReference>
<evidence type="ECO:0000259" key="4">
    <source>
        <dbReference type="PROSITE" id="PS51462"/>
    </source>
</evidence>
<organism evidence="5 6">
    <name type="scientific">Sphingobacterium bambusae</name>
    <dbReference type="NCBI Taxonomy" id="662858"/>
    <lineage>
        <taxon>Bacteria</taxon>
        <taxon>Pseudomonadati</taxon>
        <taxon>Bacteroidota</taxon>
        <taxon>Sphingobacteriia</taxon>
        <taxon>Sphingobacteriales</taxon>
        <taxon>Sphingobacteriaceae</taxon>
        <taxon>Sphingobacterium</taxon>
    </lineage>
</organism>
<dbReference type="Gene3D" id="3.90.79.10">
    <property type="entry name" value="Nucleoside Triphosphate Pyrophosphohydrolase"/>
    <property type="match status" value="1"/>
</dbReference>
<dbReference type="Proteomes" id="UP001597525">
    <property type="component" value="Unassembled WGS sequence"/>
</dbReference>
<dbReference type="CDD" id="cd04690">
    <property type="entry name" value="NUDIX_Hydrolase"/>
    <property type="match status" value="1"/>
</dbReference>
<gene>
    <name evidence="5" type="ORF">ACFS7Y_19740</name>
</gene>
<comment type="caution">
    <text evidence="5">The sequence shown here is derived from an EMBL/GenBank/DDBJ whole genome shotgun (WGS) entry which is preliminary data.</text>
</comment>
<protein>
    <submittedName>
        <fullName evidence="5">NUDIX domain-containing protein</fullName>
    </submittedName>
</protein>
<evidence type="ECO:0000256" key="2">
    <source>
        <dbReference type="ARBA" id="ARBA00022801"/>
    </source>
</evidence>
<dbReference type="PROSITE" id="PS00893">
    <property type="entry name" value="NUDIX_BOX"/>
    <property type="match status" value="1"/>
</dbReference>
<evidence type="ECO:0000313" key="5">
    <source>
        <dbReference type="EMBL" id="MFD2969637.1"/>
    </source>
</evidence>
<evidence type="ECO:0000256" key="1">
    <source>
        <dbReference type="ARBA" id="ARBA00001946"/>
    </source>
</evidence>
<accession>A0ABW6BJH9</accession>
<comment type="similarity">
    <text evidence="3">Belongs to the Nudix hydrolase family.</text>
</comment>
<dbReference type="PANTHER" id="PTHR43046:SF2">
    <property type="entry name" value="8-OXO-DGTP DIPHOSPHATASE-RELATED"/>
    <property type="match status" value="1"/>
</dbReference>
<dbReference type="SUPFAM" id="SSF55811">
    <property type="entry name" value="Nudix"/>
    <property type="match status" value="1"/>
</dbReference>